<feature type="transmembrane region" description="Helical" evidence="1">
    <location>
        <begin position="188"/>
        <end position="206"/>
    </location>
</feature>
<keyword evidence="4" id="KW-1185">Reference proteome</keyword>
<keyword evidence="1" id="KW-0812">Transmembrane</keyword>
<comment type="caution">
    <text evidence="3">The sequence shown here is derived from an EMBL/GenBank/DDBJ whole genome shotgun (WGS) entry which is preliminary data.</text>
</comment>
<evidence type="ECO:0000259" key="2">
    <source>
        <dbReference type="Pfam" id="PF01757"/>
    </source>
</evidence>
<dbReference type="GO" id="GO:0016747">
    <property type="term" value="F:acyltransferase activity, transferring groups other than amino-acyl groups"/>
    <property type="evidence" value="ECO:0007669"/>
    <property type="project" value="InterPro"/>
</dbReference>
<dbReference type="Pfam" id="PF01757">
    <property type="entry name" value="Acyl_transf_3"/>
    <property type="match status" value="1"/>
</dbReference>
<keyword evidence="3" id="KW-0012">Acyltransferase</keyword>
<organism evidence="3 4">
    <name type="scientific">Enterococcus canis</name>
    <dbReference type="NCBI Taxonomy" id="214095"/>
    <lineage>
        <taxon>Bacteria</taxon>
        <taxon>Bacillati</taxon>
        <taxon>Bacillota</taxon>
        <taxon>Bacilli</taxon>
        <taxon>Lactobacillales</taxon>
        <taxon>Enterococcaceae</taxon>
        <taxon>Enterococcus</taxon>
    </lineage>
</organism>
<feature type="transmembrane region" description="Helical" evidence="1">
    <location>
        <begin position="259"/>
        <end position="277"/>
    </location>
</feature>
<evidence type="ECO:0000256" key="1">
    <source>
        <dbReference type="SAM" id="Phobius"/>
    </source>
</evidence>
<name>A0A1L8RKB8_9ENTE</name>
<feature type="transmembrane region" description="Helical" evidence="1">
    <location>
        <begin position="12"/>
        <end position="32"/>
    </location>
</feature>
<dbReference type="AlphaFoldDB" id="A0A1L8RKB8"/>
<sequence length="343" mass="40516">MTQKREPFFDNAKFILMYLVIATHLLQPFITRGLGYEVFYYVIFLFHMPAFIMISGYFSKNYQRKDYLKKLFKKLIVPYLCFQAIYSLFYYVTGLNDNLVFSIFEPEWSLWFLLSLFFWNAALFVFRRFKAQTALGAALLLGLLVGYIPWIDQQLSLSRTFVFFPFFLLGHYMTSYHFHWMRQHMRRIAPALFIGVALFIAINPWLNKYWFFGSQPYEDFLAVPALGAIVRLLIYFLSVLTAFAFFAWVPRRQAFYTKWGQNTITAYLLQGFIVKGLRAVGVSSWTFGFGWFLLWLVAAFVLTSFLASGLVENWRQQLLRRLKGRKERAQSANFSKSPLEFKN</sequence>
<protein>
    <submittedName>
        <fullName evidence="3">Acyltransferase</fullName>
    </submittedName>
</protein>
<dbReference type="InterPro" id="IPR052734">
    <property type="entry name" value="Nod_factor_acetyltransferase"/>
</dbReference>
<dbReference type="RefSeq" id="WP_067392399.1">
    <property type="nucleotide sequence ID" value="NZ_JXKH01000001.1"/>
</dbReference>
<feature type="transmembrane region" description="Helical" evidence="1">
    <location>
        <begin position="71"/>
        <end position="92"/>
    </location>
</feature>
<dbReference type="InterPro" id="IPR002656">
    <property type="entry name" value="Acyl_transf_3_dom"/>
</dbReference>
<keyword evidence="1" id="KW-0472">Membrane</keyword>
<feature type="transmembrane region" description="Helical" evidence="1">
    <location>
        <begin position="157"/>
        <end position="176"/>
    </location>
</feature>
<dbReference type="STRING" id="214095.RU97_GL000439"/>
<reference evidence="3 4" key="1">
    <citation type="submission" date="2014-12" db="EMBL/GenBank/DDBJ databases">
        <title>Draft genome sequences of 29 type strains of Enterococci.</title>
        <authorList>
            <person name="Zhong Z."/>
            <person name="Sun Z."/>
            <person name="Liu W."/>
            <person name="Zhang W."/>
            <person name="Zhang H."/>
        </authorList>
    </citation>
    <scope>NUCLEOTIDE SEQUENCE [LARGE SCALE GENOMIC DNA]</scope>
    <source>
        <strain evidence="3 4">DSM 17029</strain>
    </source>
</reference>
<evidence type="ECO:0000313" key="3">
    <source>
        <dbReference type="EMBL" id="OJG20206.1"/>
    </source>
</evidence>
<feature type="transmembrane region" description="Helical" evidence="1">
    <location>
        <begin position="289"/>
        <end position="311"/>
    </location>
</feature>
<keyword evidence="3" id="KW-0808">Transferase</keyword>
<dbReference type="PANTHER" id="PTHR37312:SF1">
    <property type="entry name" value="MEMBRANE-BOUND ACYLTRANSFERASE YKRP-RELATED"/>
    <property type="match status" value="1"/>
</dbReference>
<feature type="transmembrane region" description="Helical" evidence="1">
    <location>
        <begin position="133"/>
        <end position="151"/>
    </location>
</feature>
<dbReference type="PANTHER" id="PTHR37312">
    <property type="entry name" value="MEMBRANE-BOUND ACYLTRANSFERASE YKRP-RELATED"/>
    <property type="match status" value="1"/>
</dbReference>
<dbReference type="Proteomes" id="UP000181884">
    <property type="component" value="Unassembled WGS sequence"/>
</dbReference>
<gene>
    <name evidence="3" type="ORF">RU97_GL000439</name>
</gene>
<keyword evidence="1" id="KW-1133">Transmembrane helix</keyword>
<feature type="transmembrane region" description="Helical" evidence="1">
    <location>
        <begin position="226"/>
        <end position="247"/>
    </location>
</feature>
<accession>A0A1L8RKB8</accession>
<proteinExistence type="predicted"/>
<evidence type="ECO:0000313" key="4">
    <source>
        <dbReference type="Proteomes" id="UP000181884"/>
    </source>
</evidence>
<feature type="transmembrane region" description="Helical" evidence="1">
    <location>
        <begin position="108"/>
        <end position="126"/>
    </location>
</feature>
<dbReference type="EMBL" id="JXKH01000001">
    <property type="protein sequence ID" value="OJG20206.1"/>
    <property type="molecule type" value="Genomic_DNA"/>
</dbReference>
<feature type="domain" description="Acyltransferase 3" evidence="2">
    <location>
        <begin position="8"/>
        <end position="306"/>
    </location>
</feature>
<feature type="transmembrane region" description="Helical" evidence="1">
    <location>
        <begin position="38"/>
        <end position="59"/>
    </location>
</feature>